<dbReference type="AlphaFoldDB" id="A0AA40FN64"/>
<proteinExistence type="predicted"/>
<gene>
    <name evidence="2" type="ORF">K0M31_010068</name>
</gene>
<keyword evidence="3" id="KW-1185">Reference proteome</keyword>
<organism evidence="2 3">
    <name type="scientific">Melipona bicolor</name>
    <dbReference type="NCBI Taxonomy" id="60889"/>
    <lineage>
        <taxon>Eukaryota</taxon>
        <taxon>Metazoa</taxon>
        <taxon>Ecdysozoa</taxon>
        <taxon>Arthropoda</taxon>
        <taxon>Hexapoda</taxon>
        <taxon>Insecta</taxon>
        <taxon>Pterygota</taxon>
        <taxon>Neoptera</taxon>
        <taxon>Endopterygota</taxon>
        <taxon>Hymenoptera</taxon>
        <taxon>Apocrita</taxon>
        <taxon>Aculeata</taxon>
        <taxon>Apoidea</taxon>
        <taxon>Anthophila</taxon>
        <taxon>Apidae</taxon>
        <taxon>Melipona</taxon>
    </lineage>
</organism>
<sequence>GAGSRGPRVDASNWPPDAPSGKKRSALCGKRTQGFRSNESFGRLHRKPLQRPQSRALKIWHPRESAICQSLLRTELEPPNSPHLSQALSEFLRVTQTRQILKKHL</sequence>
<feature type="region of interest" description="Disordered" evidence="1">
    <location>
        <begin position="1"/>
        <end position="40"/>
    </location>
</feature>
<dbReference type="Proteomes" id="UP001177670">
    <property type="component" value="Unassembled WGS sequence"/>
</dbReference>
<evidence type="ECO:0000256" key="1">
    <source>
        <dbReference type="SAM" id="MobiDB-lite"/>
    </source>
</evidence>
<protein>
    <submittedName>
        <fullName evidence="2">Uncharacterized protein</fullName>
    </submittedName>
</protein>
<feature type="non-terminal residue" evidence="2">
    <location>
        <position position="1"/>
    </location>
</feature>
<comment type="caution">
    <text evidence="2">The sequence shown here is derived from an EMBL/GenBank/DDBJ whole genome shotgun (WGS) entry which is preliminary data.</text>
</comment>
<reference evidence="2" key="1">
    <citation type="submission" date="2021-10" db="EMBL/GenBank/DDBJ databases">
        <title>Melipona bicolor Genome sequencing and assembly.</title>
        <authorList>
            <person name="Araujo N.S."/>
            <person name="Arias M.C."/>
        </authorList>
    </citation>
    <scope>NUCLEOTIDE SEQUENCE</scope>
    <source>
        <strain evidence="2">USP_2M_L1-L4_2017</strain>
        <tissue evidence="2">Whole body</tissue>
    </source>
</reference>
<accession>A0AA40FN64</accession>
<evidence type="ECO:0000313" key="2">
    <source>
        <dbReference type="EMBL" id="KAK1121757.1"/>
    </source>
</evidence>
<evidence type="ECO:0000313" key="3">
    <source>
        <dbReference type="Proteomes" id="UP001177670"/>
    </source>
</evidence>
<dbReference type="EMBL" id="JAHYIQ010000025">
    <property type="protein sequence ID" value="KAK1121757.1"/>
    <property type="molecule type" value="Genomic_DNA"/>
</dbReference>
<name>A0AA40FN64_9HYME</name>